<dbReference type="AlphaFoldDB" id="A0A1H8FGI4"/>
<feature type="transmembrane region" description="Helical" evidence="1">
    <location>
        <begin position="20"/>
        <end position="41"/>
    </location>
</feature>
<proteinExistence type="predicted"/>
<reference evidence="2 3" key="1">
    <citation type="submission" date="2016-10" db="EMBL/GenBank/DDBJ databases">
        <authorList>
            <person name="de Groot N.N."/>
        </authorList>
    </citation>
    <scope>NUCLEOTIDE SEQUENCE [LARGE SCALE GENOMIC DNA]</scope>
    <source>
        <strain evidence="2 3">Nm22</strain>
    </source>
</reference>
<name>A0A1H8FGI4_9PROT</name>
<evidence type="ECO:0000313" key="3">
    <source>
        <dbReference type="Proteomes" id="UP000199459"/>
    </source>
</evidence>
<keyword evidence="1" id="KW-0472">Membrane</keyword>
<organism evidence="2 3">
    <name type="scientific">Nitrosomonas marina</name>
    <dbReference type="NCBI Taxonomy" id="917"/>
    <lineage>
        <taxon>Bacteria</taxon>
        <taxon>Pseudomonadati</taxon>
        <taxon>Pseudomonadota</taxon>
        <taxon>Betaproteobacteria</taxon>
        <taxon>Nitrosomonadales</taxon>
        <taxon>Nitrosomonadaceae</taxon>
        <taxon>Nitrosomonas</taxon>
    </lineage>
</organism>
<sequence>MITTLTEGNELKMIRIWNLSIPGILVLSLMLGVALNAATAFSSSLIIDTKGFASGQLSRVGRDDRFGRGMSGAHAGELLLGHESASFISFGSLPQNLVTNPFRFCFDEDDFYDVLDELIGYDVVIEYKTPRSNTLLACSAVNELVDIHLVDKNRPLPQTHLIGDIRTFEPEVSYGVEFGRITNVIKNKNLARNYFMTMQIGANGDKFRHFVMDDHDLYHFAIEGLKAGVPVKVHYSERLANRNIFGHRTRLFVSEIEVAGRQAGMD</sequence>
<evidence type="ECO:0000313" key="2">
    <source>
        <dbReference type="EMBL" id="SEN30849.1"/>
    </source>
</evidence>
<accession>A0A1H8FGI4</accession>
<dbReference type="Proteomes" id="UP000199459">
    <property type="component" value="Unassembled WGS sequence"/>
</dbReference>
<dbReference type="STRING" id="917.SAMN05216326_10214"/>
<keyword evidence="1" id="KW-1133">Transmembrane helix</keyword>
<dbReference type="EMBL" id="FOCP01000013">
    <property type="protein sequence ID" value="SEN30849.1"/>
    <property type="molecule type" value="Genomic_DNA"/>
</dbReference>
<protein>
    <submittedName>
        <fullName evidence="2">Uncharacterized protein</fullName>
    </submittedName>
</protein>
<keyword evidence="1" id="KW-0812">Transmembrane</keyword>
<gene>
    <name evidence="2" type="ORF">SAMN05216325_11331</name>
</gene>
<evidence type="ECO:0000256" key="1">
    <source>
        <dbReference type="SAM" id="Phobius"/>
    </source>
</evidence>